<dbReference type="Proteomes" id="UP000308271">
    <property type="component" value="Unassembled WGS sequence"/>
</dbReference>
<dbReference type="PANTHER" id="PTHR34301:SF8">
    <property type="entry name" value="ATPASE DOMAIN-CONTAINING PROTEIN"/>
    <property type="match status" value="1"/>
</dbReference>
<evidence type="ECO:0000313" key="3">
    <source>
        <dbReference type="EMBL" id="TNJ39567.1"/>
    </source>
</evidence>
<evidence type="ECO:0000259" key="2">
    <source>
        <dbReference type="Pfam" id="PF13191"/>
    </source>
</evidence>
<dbReference type="SUPFAM" id="SSF52540">
    <property type="entry name" value="P-loop containing nucleoside triphosphate hydrolases"/>
    <property type="match status" value="1"/>
</dbReference>
<accession>A0A5C4S8T8</accession>
<proteinExistence type="predicted"/>
<dbReference type="Gene3D" id="3.40.50.300">
    <property type="entry name" value="P-loop containing nucleotide triphosphate hydrolases"/>
    <property type="match status" value="1"/>
</dbReference>
<keyword evidence="4" id="KW-1185">Reference proteome</keyword>
<dbReference type="PANTHER" id="PTHR34301">
    <property type="entry name" value="DNA-BINDING PROTEIN-RELATED"/>
    <property type="match status" value="1"/>
</dbReference>
<keyword evidence="3" id="KW-0067">ATP-binding</keyword>
<comment type="caution">
    <text evidence="3">The sequence shown here is derived from an EMBL/GenBank/DDBJ whole genome shotgun (WGS) entry which is preliminary data.</text>
</comment>
<dbReference type="GO" id="GO:0005524">
    <property type="term" value="F:ATP binding"/>
    <property type="evidence" value="ECO:0007669"/>
    <property type="project" value="UniProtKB-KW"/>
</dbReference>
<evidence type="ECO:0000313" key="4">
    <source>
        <dbReference type="Proteomes" id="UP000308271"/>
    </source>
</evidence>
<dbReference type="EMBL" id="VDCH01000005">
    <property type="protein sequence ID" value="TNJ39567.1"/>
    <property type="molecule type" value="Genomic_DNA"/>
</dbReference>
<sequence>MDKIRNPFSPGAGAPPPELAGRDNVLEQAEVLFGRILRKRPEKSMIMTGLRGVGKTVLLNEMERRASQAGYRTVVIEASEQKPLAAMLIPPLRSLLYELDRMAGAGNKVRRALAALKSFVGAVKVSVGDIELGLDIEPEKGTADSGDLEVDLSSLFVVVGEAAEERQCAVAIFIDEIQYFSSAELNALIMAMHKMQQRQLPLVLVGAGLPILPGLAGNAKSYAERLFSFPDIGPLEEEDAVKALQDPVNAEGVEFDRDALGEIYRLTKGYPYFLQEWGYQAWNQAEASPITLQLVHETRLEVGRRLDENFFRVRFDRLTDGEKKFLRAMAEIGQGPYRTTDIADVLGVESTTAISSVRSKLITKGMIYSPAHGLLNFTVPLFDEFMRRAIPDMSAL</sequence>
<gene>
    <name evidence="3" type="ORF">FGF66_04225</name>
</gene>
<dbReference type="RefSeq" id="WP_139456446.1">
    <property type="nucleotide sequence ID" value="NZ_VDCH01000005.1"/>
</dbReference>
<dbReference type="InterPro" id="IPR041664">
    <property type="entry name" value="AAA_16"/>
</dbReference>
<dbReference type="Pfam" id="PF13191">
    <property type="entry name" value="AAA_16"/>
    <property type="match status" value="1"/>
</dbReference>
<feature type="domain" description="Orc1-like AAA ATPase" evidence="2">
    <location>
        <begin position="18"/>
        <end position="205"/>
    </location>
</feature>
<evidence type="ECO:0000256" key="1">
    <source>
        <dbReference type="SAM" id="MobiDB-lite"/>
    </source>
</evidence>
<feature type="region of interest" description="Disordered" evidence="1">
    <location>
        <begin position="1"/>
        <end position="20"/>
    </location>
</feature>
<dbReference type="InterPro" id="IPR027417">
    <property type="entry name" value="P-loop_NTPase"/>
</dbReference>
<dbReference type="AlphaFoldDB" id="A0A5C4S8T8"/>
<dbReference type="OrthoDB" id="1550566at2"/>
<organism evidence="3 4">
    <name type="scientific">Chlorobaculum thiosulfatiphilum</name>
    <name type="common">Chlorobium limicola f.sp. thiosulfatophilum</name>
    <dbReference type="NCBI Taxonomy" id="115852"/>
    <lineage>
        <taxon>Bacteria</taxon>
        <taxon>Pseudomonadati</taxon>
        <taxon>Chlorobiota</taxon>
        <taxon>Chlorobiia</taxon>
        <taxon>Chlorobiales</taxon>
        <taxon>Chlorobiaceae</taxon>
        <taxon>Chlorobaculum</taxon>
    </lineage>
</organism>
<name>A0A5C4S8T8_CHLTI</name>
<protein>
    <submittedName>
        <fullName evidence="3">ATP-binding protein</fullName>
    </submittedName>
</protein>
<reference evidence="3 4" key="1">
    <citation type="submission" date="2019-05" db="EMBL/GenBank/DDBJ databases">
        <title>Draft Whole-Genome sequence of the green sulfur bacterium Chlorobaculum thiosulfatiphilum DSM 249.</title>
        <authorList>
            <person name="Meyer T.E."/>
            <person name="Kyndt J.A."/>
        </authorList>
    </citation>
    <scope>NUCLEOTIDE SEQUENCE [LARGE SCALE GENOMIC DNA]</scope>
    <source>
        <strain evidence="3 4">DSM 249</strain>
    </source>
</reference>
<keyword evidence="3" id="KW-0547">Nucleotide-binding</keyword>